<evidence type="ECO:0000256" key="3">
    <source>
        <dbReference type="PROSITE-ProRule" id="PRU00023"/>
    </source>
</evidence>
<feature type="repeat" description="ANK" evidence="3">
    <location>
        <begin position="517"/>
        <end position="550"/>
    </location>
</feature>
<feature type="compositionally biased region" description="Basic residues" evidence="4">
    <location>
        <begin position="952"/>
        <end position="964"/>
    </location>
</feature>
<feature type="repeat" description="ANK" evidence="3">
    <location>
        <begin position="483"/>
        <end position="516"/>
    </location>
</feature>
<dbReference type="PANTHER" id="PTHR24198">
    <property type="entry name" value="ANKYRIN REPEAT AND PROTEIN KINASE DOMAIN-CONTAINING PROTEIN"/>
    <property type="match status" value="1"/>
</dbReference>
<dbReference type="EMBL" id="JANTQA010000015">
    <property type="protein sequence ID" value="KAJ3448460.1"/>
    <property type="molecule type" value="Genomic_DNA"/>
</dbReference>
<dbReference type="InterPro" id="IPR002110">
    <property type="entry name" value="Ankyrin_rpt"/>
</dbReference>
<sequence length="982" mass="115096">MIDLLLENKPFLNLRNNELDTVLHTTIKNHSSNCHSLNILEKLIESGCDTEQTNLENLTPLALACCYRDIDLKIIQTLLEKSDYLYTCSKKQILKKRKLEVLEHYQKQNLRTEKKVKEKEKEKDDPDVSGGLFLLENGSLIKDPFHLAIKNKLPLEIIILFLESGVDPNHVNHFHGSLLQNSLHIACKYAPENLKLIDLLLKYGANLEFENANSRTPLFHSIILIENEEEEIIHIVKEKEKEEEIINIVKETETETETEIEIEIEREVTEKKGDKFKINEKETKKEKEKIIRFKLFKYLISKKANYNLIDIIGWSCLHYLIISDYSLDQIRHCIDLGIEIRYIIKTDFKYAKRSQYNVKCNCSMDKKPIESIVTPLCFAIASKRSLKICRLLSTSEKHIYQQTDKEFQDLIGKHIAKDSYQTLFFSLNPLFYCVSNSYDRNEKENTNNSNNNNNNNNINNGILKHLKFLIEELKININLKDLYGSNALHYALNNKAPIEIIKYLIENKIKINCQNELNTTSIHYACLANYDPKIIEYLIDSGADARRISQFSIYHLQFGNSDGPYRNADYITYVNYLKFLVAKGIDYKKTTKRGFPLFVYLFYYKTKRKKLQFIKYVLELDPYQLNYVSTESQTVLHFLYNAQCDSYIYSSYLQERNPLSEEMGENYSYLRYYKKYLALSQEEQEKIEKRKQIFTFQIANYLIQKGIDPGHLSSSNKTAFVDALQNEMSTIKDFQLLIPKKKLYNSSPSKLYGFSFEEEILFKFDGLHKYQDGYYQKLSGQFQTRFGVGKSSFHLYIQNFNISTFSGYLPSLKFKKEFYNVLQLYLDNGMDINIRDDRSNTALHFLCETHYNKCVKILIEEGADLIALNFYRFTPLHTACANCKLKPETIQLLITNQILIYFQKKFLWGKVNPRKIEFNDDDGDDEPNNYNNNKNNDNNENNNNNNNGGDYKKKKDKIKNKHNPNKPNKGRTPLHLVALYDR</sequence>
<dbReference type="PANTHER" id="PTHR24198:SF165">
    <property type="entry name" value="ANKYRIN REPEAT-CONTAINING PROTEIN-RELATED"/>
    <property type="match status" value="1"/>
</dbReference>
<dbReference type="SUPFAM" id="SSF48403">
    <property type="entry name" value="Ankyrin repeat"/>
    <property type="match status" value="3"/>
</dbReference>
<accession>A0AAV8A4E0</accession>
<dbReference type="SMART" id="SM00248">
    <property type="entry name" value="ANK"/>
    <property type="match status" value="12"/>
</dbReference>
<dbReference type="Proteomes" id="UP001146793">
    <property type="component" value="Unassembled WGS sequence"/>
</dbReference>
<comment type="caution">
    <text evidence="5">The sequence shown here is derived from an EMBL/GenBank/DDBJ whole genome shotgun (WGS) entry which is preliminary data.</text>
</comment>
<feature type="region of interest" description="Disordered" evidence="4">
    <location>
        <begin position="918"/>
        <end position="982"/>
    </location>
</feature>
<dbReference type="AlphaFoldDB" id="A0AAV8A4E0"/>
<feature type="repeat" description="ANK" evidence="3">
    <location>
        <begin position="838"/>
        <end position="870"/>
    </location>
</feature>
<evidence type="ECO:0000256" key="2">
    <source>
        <dbReference type="ARBA" id="ARBA00023043"/>
    </source>
</evidence>
<feature type="repeat" description="ANK" evidence="3">
    <location>
        <begin position="178"/>
        <end position="212"/>
    </location>
</feature>
<protein>
    <submittedName>
        <fullName evidence="5">Ankyrin repeat ph and sec7 domain containing protein secg-related</fullName>
    </submittedName>
</protein>
<dbReference type="Pfam" id="PF12796">
    <property type="entry name" value="Ank_2"/>
    <property type="match status" value="2"/>
</dbReference>
<name>A0AAV8A4E0_9EUKA</name>
<dbReference type="Gene3D" id="1.25.40.20">
    <property type="entry name" value="Ankyrin repeat-containing domain"/>
    <property type="match status" value="4"/>
</dbReference>
<feature type="compositionally biased region" description="Low complexity" evidence="4">
    <location>
        <begin position="928"/>
        <end position="949"/>
    </location>
</feature>
<dbReference type="PROSITE" id="PS50088">
    <property type="entry name" value="ANK_REPEAT"/>
    <property type="match status" value="4"/>
</dbReference>
<keyword evidence="2 3" id="KW-0040">ANK repeat</keyword>
<evidence type="ECO:0000313" key="5">
    <source>
        <dbReference type="EMBL" id="KAJ3448460.1"/>
    </source>
</evidence>
<evidence type="ECO:0000313" key="6">
    <source>
        <dbReference type="Proteomes" id="UP001146793"/>
    </source>
</evidence>
<evidence type="ECO:0000256" key="4">
    <source>
        <dbReference type="SAM" id="MobiDB-lite"/>
    </source>
</evidence>
<reference evidence="5" key="1">
    <citation type="submission" date="2022-08" db="EMBL/GenBank/DDBJ databases">
        <title>Novel sulphate-reducing endosymbionts in the free-living metamonad Anaeramoeba.</title>
        <authorList>
            <person name="Jerlstrom-Hultqvist J."/>
            <person name="Cepicka I."/>
            <person name="Gallot-Lavallee L."/>
            <person name="Salas-Leiva D."/>
            <person name="Curtis B.A."/>
            <person name="Zahonova K."/>
            <person name="Pipaliya S."/>
            <person name="Dacks J."/>
            <person name="Roger A.J."/>
        </authorList>
    </citation>
    <scope>NUCLEOTIDE SEQUENCE</scope>
    <source>
        <strain evidence="5">Busselton2</strain>
    </source>
</reference>
<proteinExistence type="predicted"/>
<keyword evidence="1" id="KW-0677">Repeat</keyword>
<organism evidence="5 6">
    <name type="scientific">Anaeramoeba flamelloides</name>
    <dbReference type="NCBI Taxonomy" id="1746091"/>
    <lineage>
        <taxon>Eukaryota</taxon>
        <taxon>Metamonada</taxon>
        <taxon>Anaeramoebidae</taxon>
        <taxon>Anaeramoeba</taxon>
    </lineage>
</organism>
<gene>
    <name evidence="5" type="ORF">M0812_00940</name>
</gene>
<evidence type="ECO:0000256" key="1">
    <source>
        <dbReference type="ARBA" id="ARBA00022737"/>
    </source>
</evidence>
<dbReference type="InterPro" id="IPR036770">
    <property type="entry name" value="Ankyrin_rpt-contain_sf"/>
</dbReference>